<evidence type="ECO:0000256" key="3">
    <source>
        <dbReference type="PROSITE-ProRule" id="PRU00023"/>
    </source>
</evidence>
<dbReference type="PROSITE" id="PS50088">
    <property type="entry name" value="ANK_REPEAT"/>
    <property type="match status" value="3"/>
</dbReference>
<dbReference type="Proteomes" id="UP000799536">
    <property type="component" value="Unassembled WGS sequence"/>
</dbReference>
<dbReference type="InterPro" id="IPR036770">
    <property type="entry name" value="Ankyrin_rpt-contain_sf"/>
</dbReference>
<reference evidence="4" key="1">
    <citation type="journal article" date="2020" name="Stud. Mycol.">
        <title>101 Dothideomycetes genomes: a test case for predicting lifestyles and emergence of pathogens.</title>
        <authorList>
            <person name="Haridas S."/>
            <person name="Albert R."/>
            <person name="Binder M."/>
            <person name="Bloem J."/>
            <person name="Labutti K."/>
            <person name="Salamov A."/>
            <person name="Andreopoulos B."/>
            <person name="Baker S."/>
            <person name="Barry K."/>
            <person name="Bills G."/>
            <person name="Bluhm B."/>
            <person name="Cannon C."/>
            <person name="Castanera R."/>
            <person name="Culley D."/>
            <person name="Daum C."/>
            <person name="Ezra D."/>
            <person name="Gonzalez J."/>
            <person name="Henrissat B."/>
            <person name="Kuo A."/>
            <person name="Liang C."/>
            <person name="Lipzen A."/>
            <person name="Lutzoni F."/>
            <person name="Magnuson J."/>
            <person name="Mondo S."/>
            <person name="Nolan M."/>
            <person name="Ohm R."/>
            <person name="Pangilinan J."/>
            <person name="Park H.-J."/>
            <person name="Ramirez L."/>
            <person name="Alfaro M."/>
            <person name="Sun H."/>
            <person name="Tritt A."/>
            <person name="Yoshinaga Y."/>
            <person name="Zwiers L.-H."/>
            <person name="Turgeon B."/>
            <person name="Goodwin S."/>
            <person name="Spatafora J."/>
            <person name="Crous P."/>
            <person name="Grigoriev I."/>
        </authorList>
    </citation>
    <scope>NUCLEOTIDE SEQUENCE</scope>
    <source>
        <strain evidence="4">ATCC 74209</strain>
    </source>
</reference>
<name>A0A9P4MZL7_9PLEO</name>
<keyword evidence="5" id="KW-1185">Reference proteome</keyword>
<evidence type="ECO:0000313" key="4">
    <source>
        <dbReference type="EMBL" id="KAF2202010.1"/>
    </source>
</evidence>
<sequence length="1143" mass="126458">MPIGNVKQNATEAHNLVKERFLEANRRALKEKFATLFLEALQGSETASDPGSFYKSGFDLSTLSDKSDLDQQDENGNTNLIMACKFGRTTTVKWLTDHGVNKSSVDNVGCAALHWLFMFPEEDIDDISTRLSDRTDNVILPPGVTDSVYVAPFSVNHVALAPRPFSIDPQLPVYLAGTPLAFAVAVYCKQAVEAFILHLNADPLIGIYPWKQNMQNYSALHVAARLHMADILDFLLLHILVRKNSLPKSDIVYILNGLRDCMATATSIERTIIHGPHTVEAAEATVCTLQKYYDYVHERARTWKFLEPAIRKADLEVCSAILHAESAASDRPEQLFFESELVELMLACTSSACGIGPDTVLATRILEFATNVGASVDSMNDVPNITPHPPVFLVIEHHQSLLLDWFIEKQKVNLNVTDANGDTPLHAMITSGFSSTYGLAKLIQNGADPRLRNKKHLLPIQLALNDQMVNELITLLPFSDDFETQQLLEQAMSSNLPKAVTAIIQYAQGHHSQLELNLQSALSTAAVASSTRVTEALIAGGADPRKPDTDGISALHQAATFGNVDALLALIEGGADVNQRSYSAQANSAPISWSALVCSILCLVRPRQGADPVGARACCEELIKHGADVNCIDATGTTPLSYLLSLQSQDRNLELVECFLERGAQPGGPHAEPVLINAIIGHDYELAALLLKYKIGLMDIHNGMSVLHHCADIRLPEDITVKKGKFLPLFTFTQSLISAGCDLFKTDLWSRTPLDVAVQSKNGPLTFLLIDTLRETGNLQRKDLLPDPEEAAFIASLEHGKGNSRSRLISRFPKSSKPVDTPQTVNRPPTREASALIKAWRQAVLFKGLSTICAFIQADVHGPTTLLNRASCLSVLCYALEHEIGEIIIKFLGSLTRNPDATPDPYLSTIWQSIRPYLQATQFEALRKHNIFSRRRKNAISMADDAEIPSRLVTFASRLRYLDAIDGYSSLLPLEWLQSQGFYEAQRFSDFKECVISDSEAFSTWNTSTMQLPSILIFDDFEFGAGTVESENADISSSGLTRQLQLLQTLGTFGESHGVDSNYRRYDELYPHDTFKEVVSIEILYQEEEKDPVKLAEWEQVQNVLGTLGVFGETWQNGQCFKSGRIWVHQQLSFRYETAGMRQ</sequence>
<evidence type="ECO:0000256" key="2">
    <source>
        <dbReference type="ARBA" id="ARBA00023043"/>
    </source>
</evidence>
<dbReference type="SUPFAM" id="SSF48403">
    <property type="entry name" value="Ankyrin repeat"/>
    <property type="match status" value="2"/>
</dbReference>
<dbReference type="InterPro" id="IPR002110">
    <property type="entry name" value="Ankyrin_rpt"/>
</dbReference>
<dbReference type="PANTHER" id="PTHR24126">
    <property type="entry name" value="ANKYRIN REPEAT, PH AND SEC7 DOMAIN CONTAINING PROTEIN SECG-RELATED"/>
    <property type="match status" value="1"/>
</dbReference>
<keyword evidence="2 3" id="KW-0040">ANK repeat</keyword>
<comment type="caution">
    <text evidence="4">The sequence shown here is derived from an EMBL/GenBank/DDBJ whole genome shotgun (WGS) entry which is preliminary data.</text>
</comment>
<dbReference type="PANTHER" id="PTHR24126:SF14">
    <property type="entry name" value="ANK_REP_REGION DOMAIN-CONTAINING PROTEIN"/>
    <property type="match status" value="1"/>
</dbReference>
<dbReference type="PROSITE" id="PS50297">
    <property type="entry name" value="ANK_REP_REGION"/>
    <property type="match status" value="2"/>
</dbReference>
<gene>
    <name evidence="4" type="ORF">GQ43DRAFT_11923</name>
</gene>
<dbReference type="Pfam" id="PF12796">
    <property type="entry name" value="Ank_2"/>
    <property type="match status" value="1"/>
</dbReference>
<dbReference type="EMBL" id="ML993952">
    <property type="protein sequence ID" value="KAF2202010.1"/>
    <property type="molecule type" value="Genomic_DNA"/>
</dbReference>
<dbReference type="Gene3D" id="1.25.40.20">
    <property type="entry name" value="Ankyrin repeat-containing domain"/>
    <property type="match status" value="3"/>
</dbReference>
<dbReference type="SMART" id="SM00248">
    <property type="entry name" value="ANK"/>
    <property type="match status" value="8"/>
</dbReference>
<keyword evidence="1" id="KW-0677">Repeat</keyword>
<feature type="repeat" description="ANK" evidence="3">
    <location>
        <begin position="550"/>
        <end position="582"/>
    </location>
</feature>
<evidence type="ECO:0000256" key="1">
    <source>
        <dbReference type="ARBA" id="ARBA00022737"/>
    </source>
</evidence>
<protein>
    <submittedName>
        <fullName evidence="4">Ankyrin</fullName>
    </submittedName>
</protein>
<accession>A0A9P4MZL7</accession>
<feature type="repeat" description="ANK" evidence="3">
    <location>
        <begin position="75"/>
        <end position="107"/>
    </location>
</feature>
<dbReference type="AlphaFoldDB" id="A0A9P4MZL7"/>
<dbReference type="OrthoDB" id="341259at2759"/>
<evidence type="ECO:0000313" key="5">
    <source>
        <dbReference type="Proteomes" id="UP000799536"/>
    </source>
</evidence>
<feature type="repeat" description="ANK" evidence="3">
    <location>
        <begin position="420"/>
        <end position="454"/>
    </location>
</feature>
<organism evidence="4 5">
    <name type="scientific">Delitschia confertaspora ATCC 74209</name>
    <dbReference type="NCBI Taxonomy" id="1513339"/>
    <lineage>
        <taxon>Eukaryota</taxon>
        <taxon>Fungi</taxon>
        <taxon>Dikarya</taxon>
        <taxon>Ascomycota</taxon>
        <taxon>Pezizomycotina</taxon>
        <taxon>Dothideomycetes</taxon>
        <taxon>Pleosporomycetidae</taxon>
        <taxon>Pleosporales</taxon>
        <taxon>Delitschiaceae</taxon>
        <taxon>Delitschia</taxon>
    </lineage>
</organism>
<proteinExistence type="predicted"/>